<dbReference type="Gene3D" id="1.20.1740.10">
    <property type="entry name" value="Amino acid/polyamine transporter I"/>
    <property type="match status" value="1"/>
</dbReference>
<name>A0A0K2S0D5_9MICC</name>
<organism evidence="10">
    <name type="scientific">Rothia mucilaginosa</name>
    <dbReference type="NCBI Taxonomy" id="43675"/>
    <lineage>
        <taxon>Bacteria</taxon>
        <taxon>Bacillati</taxon>
        <taxon>Actinomycetota</taxon>
        <taxon>Actinomycetes</taxon>
        <taxon>Micrococcales</taxon>
        <taxon>Micrococcaceae</taxon>
        <taxon>Rothia</taxon>
    </lineage>
</organism>
<dbReference type="InterPro" id="IPR004840">
    <property type="entry name" value="Amino_acid_permease_CS"/>
</dbReference>
<comment type="subcellular location">
    <subcellularLocation>
        <location evidence="1">Membrane</location>
        <topology evidence="1">Multi-pass membrane protein</topology>
    </subcellularLocation>
</comment>
<evidence type="ECO:0000259" key="9">
    <source>
        <dbReference type="Pfam" id="PF00324"/>
    </source>
</evidence>
<keyword evidence="7 8" id="KW-0472">Membrane</keyword>
<feature type="transmembrane region" description="Helical" evidence="8">
    <location>
        <begin position="452"/>
        <end position="471"/>
    </location>
</feature>
<dbReference type="Proteomes" id="UP000066203">
    <property type="component" value="Chromosome"/>
</dbReference>
<feature type="transmembrane region" description="Helical" evidence="8">
    <location>
        <begin position="168"/>
        <end position="190"/>
    </location>
</feature>
<evidence type="ECO:0000313" key="11">
    <source>
        <dbReference type="Proteomes" id="UP000066203"/>
    </source>
</evidence>
<dbReference type="RefSeq" id="WP_060824484.1">
    <property type="nucleotide sequence ID" value="NZ_AP014938.1"/>
</dbReference>
<dbReference type="AlphaFoldDB" id="A0A0K2S0D5"/>
<feature type="transmembrane region" description="Helical" evidence="8">
    <location>
        <begin position="111"/>
        <end position="133"/>
    </location>
</feature>
<evidence type="ECO:0000256" key="4">
    <source>
        <dbReference type="ARBA" id="ARBA00022692"/>
    </source>
</evidence>
<feature type="transmembrane region" description="Helical" evidence="8">
    <location>
        <begin position="252"/>
        <end position="274"/>
    </location>
</feature>
<evidence type="ECO:0000256" key="5">
    <source>
        <dbReference type="ARBA" id="ARBA00022970"/>
    </source>
</evidence>
<evidence type="ECO:0000256" key="3">
    <source>
        <dbReference type="ARBA" id="ARBA00022448"/>
    </source>
</evidence>
<evidence type="ECO:0000313" key="10">
    <source>
        <dbReference type="EMBL" id="BAS20510.1"/>
    </source>
</evidence>
<gene>
    <name evidence="10" type="ORF">RM6536_1263</name>
</gene>
<dbReference type="EMBL" id="AP014938">
    <property type="protein sequence ID" value="BAS20510.1"/>
    <property type="molecule type" value="Genomic_DNA"/>
</dbReference>
<protein>
    <submittedName>
        <fullName evidence="10">Lysine-specific permease</fullName>
    </submittedName>
</protein>
<dbReference type="PIRSF" id="PIRSF006060">
    <property type="entry name" value="AA_transporter"/>
    <property type="match status" value="1"/>
</dbReference>
<dbReference type="GO" id="GO:0015171">
    <property type="term" value="F:amino acid transmembrane transporter activity"/>
    <property type="evidence" value="ECO:0007669"/>
    <property type="project" value="TreeGrafter"/>
</dbReference>
<dbReference type="GO" id="GO:0016020">
    <property type="term" value="C:membrane"/>
    <property type="evidence" value="ECO:0007669"/>
    <property type="project" value="UniProtKB-SubCell"/>
</dbReference>
<keyword evidence="3" id="KW-0813">Transport</keyword>
<keyword evidence="4 8" id="KW-0812">Transmembrane</keyword>
<evidence type="ECO:0000256" key="6">
    <source>
        <dbReference type="ARBA" id="ARBA00022989"/>
    </source>
</evidence>
<evidence type="ECO:0000256" key="7">
    <source>
        <dbReference type="ARBA" id="ARBA00023136"/>
    </source>
</evidence>
<evidence type="ECO:0000256" key="1">
    <source>
        <dbReference type="ARBA" id="ARBA00004141"/>
    </source>
</evidence>
<dbReference type="FunFam" id="1.20.1740.10:FF:000001">
    <property type="entry name" value="Amino acid permease"/>
    <property type="match status" value="1"/>
</dbReference>
<feature type="transmembrane region" description="Helical" evidence="8">
    <location>
        <begin position="139"/>
        <end position="156"/>
    </location>
</feature>
<dbReference type="PANTHER" id="PTHR43341">
    <property type="entry name" value="AMINO ACID PERMEASE"/>
    <property type="match status" value="1"/>
</dbReference>
<dbReference type="InterPro" id="IPR050524">
    <property type="entry name" value="APC_YAT"/>
</dbReference>
<proteinExistence type="inferred from homology"/>
<feature type="transmembrane region" description="Helical" evidence="8">
    <location>
        <begin position="210"/>
        <end position="231"/>
    </location>
</feature>
<feature type="transmembrane region" description="Helical" evidence="8">
    <location>
        <begin position="32"/>
        <end position="51"/>
    </location>
</feature>
<comment type="similarity">
    <text evidence="2">Belongs to the amino acid-polyamine-organocation (APC) superfamily. Amino acid transporter (AAT) (TC 2.A.3.1) family.</text>
</comment>
<dbReference type="PATRIC" id="fig|43675.28.peg.1292"/>
<dbReference type="PROSITE" id="PS00218">
    <property type="entry name" value="AMINO_ACID_PERMEASE_1"/>
    <property type="match status" value="1"/>
</dbReference>
<accession>A0A0K2S0D5</accession>
<dbReference type="InterPro" id="IPR004841">
    <property type="entry name" value="AA-permease/SLC12A_dom"/>
</dbReference>
<reference evidence="11" key="1">
    <citation type="submission" date="2015-08" db="EMBL/GenBank/DDBJ databases">
        <title>Complete genome sequence of Rothia mucilaginosa strain NUM-Rm6536.</title>
        <authorList>
            <person name="Nambu T."/>
        </authorList>
    </citation>
    <scope>NUCLEOTIDE SEQUENCE [LARGE SCALE GENOMIC DNA]</scope>
    <source>
        <strain evidence="11">NUM-Rm6536</strain>
    </source>
</reference>
<evidence type="ECO:0000256" key="8">
    <source>
        <dbReference type="SAM" id="Phobius"/>
    </source>
</evidence>
<sequence length="497" mass="52533">MAQPTETSGAASEATPAEGELKRGLSARHMQMIAIGGAIGTGLFVASGKTISTAGPGGAILAYALIGIMVLFLMQSLGEMAAHLPVPGAFQTYAARYVSPSFGFAMGWNYWFNWAITVAAELVAVGEVMRYWFPDIPSWVWAAGFLVLLTGINALSARSYGESEFWLATIKVVTVVVFLIAGIAMIFGILGGSSPGVSNWTVGEAPFVGGAPAVLTIFMVAGFSFQGTEMIGVAAGESENPRRDVPRALTSVFWRIMLFYIGAMVVIGFLIPYSDPNLLTAADGNINISPFTLIFERAGIAFAAAIMNAVILSAVLSAGNSGLYVSARMLFALAQEGKAPKMFTRINSGGVPMNALLATAAIGAVGFIAALLSPDGAYLWLVNVSGLAGFITWVGIAVAHYRFRRAYLKQGNSLKDLPYVAPFFPAGPIIAFLMCLVVIGGQNYEAFLSGDWAGVLSSYIGLPVIIAVWLVHRVVTRDRLIPLEQIDVSGIEVKASK</sequence>
<evidence type="ECO:0000256" key="2">
    <source>
        <dbReference type="ARBA" id="ARBA00008583"/>
    </source>
</evidence>
<feature type="transmembrane region" description="Helical" evidence="8">
    <location>
        <begin position="378"/>
        <end position="399"/>
    </location>
</feature>
<feature type="transmembrane region" description="Helical" evidence="8">
    <location>
        <begin position="419"/>
        <end position="440"/>
    </location>
</feature>
<feature type="transmembrane region" description="Helical" evidence="8">
    <location>
        <begin position="294"/>
        <end position="319"/>
    </location>
</feature>
<feature type="domain" description="Amino acid permease/ SLC12A" evidence="9">
    <location>
        <begin position="29"/>
        <end position="478"/>
    </location>
</feature>
<keyword evidence="6 8" id="KW-1133">Transmembrane helix</keyword>
<feature type="transmembrane region" description="Helical" evidence="8">
    <location>
        <begin position="57"/>
        <end position="74"/>
    </location>
</feature>
<keyword evidence="5" id="KW-0029">Amino-acid transport</keyword>
<dbReference type="PANTHER" id="PTHR43341:SF1">
    <property type="entry name" value="GENERAL AMINO-ACID PERMEASE GAP1"/>
    <property type="match status" value="1"/>
</dbReference>
<feature type="transmembrane region" description="Helical" evidence="8">
    <location>
        <begin position="351"/>
        <end position="372"/>
    </location>
</feature>
<dbReference type="Pfam" id="PF00324">
    <property type="entry name" value="AA_permease"/>
    <property type="match status" value="1"/>
</dbReference>